<keyword evidence="3" id="KW-0479">Metal-binding</keyword>
<proteinExistence type="predicted"/>
<evidence type="ECO:0000313" key="8">
    <source>
        <dbReference type="EMBL" id="KOX91979.1"/>
    </source>
</evidence>
<dbReference type="Pfam" id="PF00127">
    <property type="entry name" value="Copper-bind"/>
    <property type="match status" value="1"/>
</dbReference>
<dbReference type="Proteomes" id="UP000037729">
    <property type="component" value="Unassembled WGS sequence"/>
</dbReference>
<evidence type="ECO:0000256" key="2">
    <source>
        <dbReference type="ARBA" id="ARBA00022448"/>
    </source>
</evidence>
<reference evidence="8 9" key="1">
    <citation type="submission" date="2015-08" db="EMBL/GenBank/DDBJ databases">
        <title>Genomes of Isolates from Cabo Rojo, PR.</title>
        <authorList>
            <person name="Sanchez-Nieves R.L."/>
            <person name="Montalvo-Rodriguez R."/>
        </authorList>
    </citation>
    <scope>NUCLEOTIDE SEQUENCE [LARGE SCALE GENOMIC DNA]</scope>
    <source>
        <strain evidence="8 9">SL3</strain>
    </source>
</reference>
<keyword evidence="6" id="KW-0472">Membrane</keyword>
<dbReference type="PROSITE" id="PS51257">
    <property type="entry name" value="PROKAR_LIPOPROTEIN"/>
    <property type="match status" value="1"/>
</dbReference>
<sequence length="147" mass="15680">MERRDFLRAAGPAAVAGFAGCLGGGSADTDYDVGMSAKAFRPVRIAVEPGTTVRWLNTSKQGHSVTAYEDEIPDEADYFASGGFDTEQAARDNWGSSSGGTMYEGQDFTHTFDTLGEHPYFCIPHERAGMVGTVVVTENPETATTGE</sequence>
<dbReference type="PANTHER" id="PTHR34192:SF10">
    <property type="entry name" value="PLASTOCYANIN MAJOR ISOFORM, CHLOROPLASTIC-RELATED"/>
    <property type="match status" value="1"/>
</dbReference>
<accession>A0A0M9AHC3</accession>
<dbReference type="PATRIC" id="fig|1705562.3.peg.4033"/>
<dbReference type="GO" id="GO:0009055">
    <property type="term" value="F:electron transfer activity"/>
    <property type="evidence" value="ECO:0007669"/>
    <property type="project" value="InterPro"/>
</dbReference>
<dbReference type="InterPro" id="IPR000923">
    <property type="entry name" value="BlueCu_1"/>
</dbReference>
<evidence type="ECO:0000256" key="5">
    <source>
        <dbReference type="ARBA" id="ARBA00023008"/>
    </source>
</evidence>
<evidence type="ECO:0000256" key="1">
    <source>
        <dbReference type="ARBA" id="ARBA00004370"/>
    </source>
</evidence>
<comment type="caution">
    <text evidence="8">The sequence shown here is derived from an EMBL/GenBank/DDBJ whole genome shotgun (WGS) entry which is preliminary data.</text>
</comment>
<dbReference type="STRING" id="1705562.AMS69_15645"/>
<dbReference type="SUPFAM" id="SSF49503">
    <property type="entry name" value="Cupredoxins"/>
    <property type="match status" value="1"/>
</dbReference>
<gene>
    <name evidence="8" type="ORF">AMS69_15645</name>
</gene>
<dbReference type="OrthoDB" id="4392at2157"/>
<feature type="domain" description="Blue (type 1) copper" evidence="7">
    <location>
        <begin position="36"/>
        <end position="136"/>
    </location>
</feature>
<dbReference type="Gene3D" id="2.60.40.420">
    <property type="entry name" value="Cupredoxins - blue copper proteins"/>
    <property type="match status" value="1"/>
</dbReference>
<evidence type="ECO:0000256" key="3">
    <source>
        <dbReference type="ARBA" id="ARBA00022723"/>
    </source>
</evidence>
<dbReference type="InterPro" id="IPR008972">
    <property type="entry name" value="Cupredoxin"/>
</dbReference>
<organism evidence="8 9">
    <name type="scientific">Haloarcula rubripromontorii</name>
    <dbReference type="NCBI Taxonomy" id="1705562"/>
    <lineage>
        <taxon>Archaea</taxon>
        <taxon>Methanobacteriati</taxon>
        <taxon>Methanobacteriota</taxon>
        <taxon>Stenosarchaea group</taxon>
        <taxon>Halobacteria</taxon>
        <taxon>Halobacteriales</taxon>
        <taxon>Haloarculaceae</taxon>
        <taxon>Haloarcula</taxon>
    </lineage>
</organism>
<name>A0A0M9AHC3_9EURY</name>
<protein>
    <submittedName>
        <fullName evidence="8">Halocyanin</fullName>
    </submittedName>
</protein>
<keyword evidence="9" id="KW-1185">Reference proteome</keyword>
<evidence type="ECO:0000313" key="9">
    <source>
        <dbReference type="Proteomes" id="UP000037729"/>
    </source>
</evidence>
<evidence type="ECO:0000256" key="4">
    <source>
        <dbReference type="ARBA" id="ARBA00022982"/>
    </source>
</evidence>
<dbReference type="EMBL" id="LIUF01000005">
    <property type="protein sequence ID" value="KOX91979.1"/>
    <property type="molecule type" value="Genomic_DNA"/>
</dbReference>
<keyword evidence="5" id="KW-0186">Copper</keyword>
<keyword evidence="4" id="KW-0249">Electron transport</keyword>
<dbReference type="PANTHER" id="PTHR34192">
    <property type="entry name" value="PLASTOCYANIN MAJOR ISOFORM, CHLOROPLASTIC-RELATED"/>
    <property type="match status" value="1"/>
</dbReference>
<comment type="subcellular location">
    <subcellularLocation>
        <location evidence="1">Membrane</location>
    </subcellularLocation>
</comment>
<dbReference type="GO" id="GO:0016020">
    <property type="term" value="C:membrane"/>
    <property type="evidence" value="ECO:0007669"/>
    <property type="project" value="UniProtKB-SubCell"/>
</dbReference>
<dbReference type="GO" id="GO:0005507">
    <property type="term" value="F:copper ion binding"/>
    <property type="evidence" value="ECO:0007669"/>
    <property type="project" value="InterPro"/>
</dbReference>
<keyword evidence="2" id="KW-0813">Transport</keyword>
<dbReference type="AlphaFoldDB" id="A0A0M9AHC3"/>
<evidence type="ECO:0000256" key="6">
    <source>
        <dbReference type="ARBA" id="ARBA00023136"/>
    </source>
</evidence>
<evidence type="ECO:0000259" key="7">
    <source>
        <dbReference type="Pfam" id="PF00127"/>
    </source>
</evidence>
<dbReference type="CDD" id="cd04220">
    <property type="entry name" value="Halocyanin"/>
    <property type="match status" value="1"/>
</dbReference>